<feature type="compositionally biased region" description="Polar residues" evidence="1">
    <location>
        <begin position="44"/>
        <end position="58"/>
    </location>
</feature>
<dbReference type="InterPro" id="IPR029222">
    <property type="entry name" value="VCF1/2-like"/>
</dbReference>
<organism evidence="2 3">
    <name type="scientific">Heterocephalus glaber</name>
    <name type="common">Naked mole rat</name>
    <dbReference type="NCBI Taxonomy" id="10181"/>
    <lineage>
        <taxon>Eukaryota</taxon>
        <taxon>Metazoa</taxon>
        <taxon>Chordata</taxon>
        <taxon>Craniata</taxon>
        <taxon>Vertebrata</taxon>
        <taxon>Euteleostomi</taxon>
        <taxon>Mammalia</taxon>
        <taxon>Eutheria</taxon>
        <taxon>Euarchontoglires</taxon>
        <taxon>Glires</taxon>
        <taxon>Rodentia</taxon>
        <taxon>Hystricomorpha</taxon>
        <taxon>Bathyergidae</taxon>
        <taxon>Heterocephalus</taxon>
    </lineage>
</organism>
<dbReference type="Pfam" id="PF15434">
    <property type="entry name" value="FAM104"/>
    <property type="match status" value="1"/>
</dbReference>
<name>A0AAX6SDD9_HETGA</name>
<accession>A0AAX6SDD9</accession>
<dbReference type="GeneID" id="110347298"/>
<protein>
    <submittedName>
        <fullName evidence="3">Protein FAM104B</fullName>
    </submittedName>
</protein>
<feature type="compositionally biased region" description="Basic and acidic residues" evidence="1">
    <location>
        <begin position="12"/>
        <end position="28"/>
    </location>
</feature>
<reference evidence="3" key="1">
    <citation type="submission" date="2025-08" db="UniProtKB">
        <authorList>
            <consortium name="RefSeq"/>
        </authorList>
    </citation>
    <scope>IDENTIFICATION</scope>
</reference>
<gene>
    <name evidence="3" type="primary">Fam104b</name>
</gene>
<evidence type="ECO:0000313" key="3">
    <source>
        <dbReference type="RefSeq" id="XP_021106908.1"/>
    </source>
</evidence>
<dbReference type="PANTHER" id="PTHR34763:SF3">
    <property type="entry name" value="FAM104B"/>
    <property type="match status" value="1"/>
</dbReference>
<dbReference type="Proteomes" id="UP000694906">
    <property type="component" value="Unplaced"/>
</dbReference>
<keyword evidence="2" id="KW-1185">Reference proteome</keyword>
<dbReference type="CTD" id="90736"/>
<feature type="region of interest" description="Disordered" evidence="1">
    <location>
        <begin position="1"/>
        <end position="58"/>
    </location>
</feature>
<evidence type="ECO:0000313" key="2">
    <source>
        <dbReference type="Proteomes" id="UP000694906"/>
    </source>
</evidence>
<dbReference type="RefSeq" id="XP_021106908.1">
    <property type="nucleotide sequence ID" value="XM_021251249.1"/>
</dbReference>
<proteinExistence type="predicted"/>
<sequence>MESMNLIRKRRNSNEDDNHHFPQFERNKTNPVFQESQDAEIGSMPSSNDNEINGSNIISPENSLNQIIAELNPNIPQSFHEEYALGQGPYSHINQILKEAHFYSLQQRRQPAT</sequence>
<evidence type="ECO:0000256" key="1">
    <source>
        <dbReference type="SAM" id="MobiDB-lite"/>
    </source>
</evidence>
<dbReference type="AlphaFoldDB" id="A0AAX6SDD9"/>
<dbReference type="PANTHER" id="PTHR34763">
    <property type="entry name" value="PROTEIN FAM104A"/>
    <property type="match status" value="1"/>
</dbReference>